<comment type="caution">
    <text evidence="2">The sequence shown here is derived from an EMBL/GenBank/DDBJ whole genome shotgun (WGS) entry which is preliminary data.</text>
</comment>
<accession>A0AAV4FF67</accession>
<feature type="compositionally biased region" description="Basic and acidic residues" evidence="1">
    <location>
        <begin position="16"/>
        <end position="28"/>
    </location>
</feature>
<proteinExistence type="predicted"/>
<evidence type="ECO:0000313" key="2">
    <source>
        <dbReference type="EMBL" id="GFR72053.1"/>
    </source>
</evidence>
<name>A0AAV4FF67_9GAST</name>
<feature type="region of interest" description="Disordered" evidence="1">
    <location>
        <begin position="1"/>
        <end position="35"/>
    </location>
</feature>
<evidence type="ECO:0000313" key="3">
    <source>
        <dbReference type="Proteomes" id="UP000762676"/>
    </source>
</evidence>
<sequence>MSTCLKQDSNPGPLDPKAERLPQDHDATLESSTYRLKSSKDLDSLRNITEQRDQWRGLSTRIQEAAEVLKSHDCKVQPR</sequence>
<evidence type="ECO:0000256" key="1">
    <source>
        <dbReference type="SAM" id="MobiDB-lite"/>
    </source>
</evidence>
<dbReference type="AlphaFoldDB" id="A0AAV4FF67"/>
<organism evidence="2 3">
    <name type="scientific">Elysia marginata</name>
    <dbReference type="NCBI Taxonomy" id="1093978"/>
    <lineage>
        <taxon>Eukaryota</taxon>
        <taxon>Metazoa</taxon>
        <taxon>Spiralia</taxon>
        <taxon>Lophotrochozoa</taxon>
        <taxon>Mollusca</taxon>
        <taxon>Gastropoda</taxon>
        <taxon>Heterobranchia</taxon>
        <taxon>Euthyneura</taxon>
        <taxon>Panpulmonata</taxon>
        <taxon>Sacoglossa</taxon>
        <taxon>Placobranchoidea</taxon>
        <taxon>Plakobranchidae</taxon>
        <taxon>Elysia</taxon>
    </lineage>
</organism>
<gene>
    <name evidence="2" type="ORF">ElyMa_005695800</name>
</gene>
<dbReference type="EMBL" id="BMAT01011396">
    <property type="protein sequence ID" value="GFR72053.1"/>
    <property type="molecule type" value="Genomic_DNA"/>
</dbReference>
<reference evidence="2 3" key="1">
    <citation type="journal article" date="2021" name="Elife">
        <title>Chloroplast acquisition without the gene transfer in kleptoplastic sea slugs, Plakobranchus ocellatus.</title>
        <authorList>
            <person name="Maeda T."/>
            <person name="Takahashi S."/>
            <person name="Yoshida T."/>
            <person name="Shimamura S."/>
            <person name="Takaki Y."/>
            <person name="Nagai Y."/>
            <person name="Toyoda A."/>
            <person name="Suzuki Y."/>
            <person name="Arimoto A."/>
            <person name="Ishii H."/>
            <person name="Satoh N."/>
            <person name="Nishiyama T."/>
            <person name="Hasebe M."/>
            <person name="Maruyama T."/>
            <person name="Minagawa J."/>
            <person name="Obokata J."/>
            <person name="Shigenobu S."/>
        </authorList>
    </citation>
    <scope>NUCLEOTIDE SEQUENCE [LARGE SCALE GENOMIC DNA]</scope>
</reference>
<keyword evidence="3" id="KW-1185">Reference proteome</keyword>
<feature type="compositionally biased region" description="Polar residues" evidence="1">
    <location>
        <begin position="1"/>
        <end position="10"/>
    </location>
</feature>
<dbReference type="Proteomes" id="UP000762676">
    <property type="component" value="Unassembled WGS sequence"/>
</dbReference>
<protein>
    <submittedName>
        <fullName evidence="2">Uncharacterized protein</fullName>
    </submittedName>
</protein>